<dbReference type="RefSeq" id="WP_070014671.1">
    <property type="nucleotide sequence ID" value="NZ_LJGW01000039.1"/>
</dbReference>
<sequence length="105" mass="11344">MNDELKDVERTTEELAEIMASGNTVRVFVGEILTFEISLSEVALNIRLPFPQEAVRDLTSGVEQGDLRLSASTSGAKGLADLDVDNGQAELLKRALVARRSLLAS</sequence>
<dbReference type="EMBL" id="LJGW01000039">
    <property type="protein sequence ID" value="OEV13805.1"/>
    <property type="molecule type" value="Genomic_DNA"/>
</dbReference>
<comment type="caution">
    <text evidence="1">The sequence shown here is derived from an EMBL/GenBank/DDBJ whole genome shotgun (WGS) entry which is preliminary data.</text>
</comment>
<gene>
    <name evidence="1" type="ORF">AN218_01860</name>
</gene>
<protein>
    <submittedName>
        <fullName evidence="1">Uncharacterized protein</fullName>
    </submittedName>
</protein>
<dbReference type="Proteomes" id="UP000176005">
    <property type="component" value="Unassembled WGS sequence"/>
</dbReference>
<organism evidence="1 2">
    <name type="scientific">Streptomyces nanshensis</name>
    <dbReference type="NCBI Taxonomy" id="518642"/>
    <lineage>
        <taxon>Bacteria</taxon>
        <taxon>Bacillati</taxon>
        <taxon>Actinomycetota</taxon>
        <taxon>Actinomycetes</taxon>
        <taxon>Kitasatosporales</taxon>
        <taxon>Streptomycetaceae</taxon>
        <taxon>Streptomyces</taxon>
    </lineage>
</organism>
<dbReference type="AlphaFoldDB" id="A0A1E7LC69"/>
<evidence type="ECO:0000313" key="1">
    <source>
        <dbReference type="EMBL" id="OEV13805.1"/>
    </source>
</evidence>
<proteinExistence type="predicted"/>
<keyword evidence="2" id="KW-1185">Reference proteome</keyword>
<name>A0A1E7LC69_9ACTN</name>
<reference evidence="1 2" key="1">
    <citation type="journal article" date="2016" name="Front. Microbiol.">
        <title>Comparative Genomics Analysis of Streptomyces Species Reveals Their Adaptation to the Marine Environment and Their Diversity at the Genomic Level.</title>
        <authorList>
            <person name="Tian X."/>
            <person name="Zhang Z."/>
            <person name="Yang T."/>
            <person name="Chen M."/>
            <person name="Li J."/>
            <person name="Chen F."/>
            <person name="Yang J."/>
            <person name="Li W."/>
            <person name="Zhang B."/>
            <person name="Zhang Z."/>
            <person name="Wu J."/>
            <person name="Zhang C."/>
            <person name="Long L."/>
            <person name="Xiao J."/>
        </authorList>
    </citation>
    <scope>NUCLEOTIDE SEQUENCE [LARGE SCALE GENOMIC DNA]</scope>
    <source>
        <strain evidence="1 2">SCSIO 10429</strain>
    </source>
</reference>
<evidence type="ECO:0000313" key="2">
    <source>
        <dbReference type="Proteomes" id="UP000176005"/>
    </source>
</evidence>
<accession>A0A1E7LC69</accession>